<reference evidence="1" key="1">
    <citation type="submission" date="2019-10" db="EMBL/GenBank/DDBJ databases">
        <title>Conservation and host-specific expression of non-tandemly repeated heterogenous ribosome RNA gene in arbuscular mycorrhizal fungi.</title>
        <authorList>
            <person name="Maeda T."/>
            <person name="Kobayashi Y."/>
            <person name="Nakagawa T."/>
            <person name="Ezawa T."/>
            <person name="Yamaguchi K."/>
            <person name="Bino T."/>
            <person name="Nishimoto Y."/>
            <person name="Shigenobu S."/>
            <person name="Kawaguchi M."/>
        </authorList>
    </citation>
    <scope>NUCLEOTIDE SEQUENCE</scope>
    <source>
        <strain evidence="1">HR1</strain>
    </source>
</reference>
<name>A0A8H3M575_9GLOM</name>
<protein>
    <submittedName>
        <fullName evidence="1">Uncharacterized protein</fullName>
    </submittedName>
</protein>
<comment type="caution">
    <text evidence="1">The sequence shown here is derived from an EMBL/GenBank/DDBJ whole genome shotgun (WGS) entry which is preliminary data.</text>
</comment>
<accession>A0A8H3M575</accession>
<sequence length="70" mass="8143">METMKMCMMIKKDFLDDSIEFDENGDANSNIFALFASYRSKIWQTRIGGNRSSISHKGNISRLHLMRKEP</sequence>
<proteinExistence type="predicted"/>
<gene>
    <name evidence="1" type="ORF">RCL2_002737000</name>
</gene>
<dbReference type="AlphaFoldDB" id="A0A8H3M575"/>
<dbReference type="Proteomes" id="UP000615446">
    <property type="component" value="Unassembled WGS sequence"/>
</dbReference>
<dbReference type="EMBL" id="BLAL01000295">
    <property type="protein sequence ID" value="GET00933.1"/>
    <property type="molecule type" value="Genomic_DNA"/>
</dbReference>
<evidence type="ECO:0000313" key="1">
    <source>
        <dbReference type="EMBL" id="GET00933.1"/>
    </source>
</evidence>
<organism evidence="1 2">
    <name type="scientific">Rhizophagus clarus</name>
    <dbReference type="NCBI Taxonomy" id="94130"/>
    <lineage>
        <taxon>Eukaryota</taxon>
        <taxon>Fungi</taxon>
        <taxon>Fungi incertae sedis</taxon>
        <taxon>Mucoromycota</taxon>
        <taxon>Glomeromycotina</taxon>
        <taxon>Glomeromycetes</taxon>
        <taxon>Glomerales</taxon>
        <taxon>Glomeraceae</taxon>
        <taxon>Rhizophagus</taxon>
    </lineage>
</organism>
<evidence type="ECO:0000313" key="2">
    <source>
        <dbReference type="Proteomes" id="UP000615446"/>
    </source>
</evidence>